<dbReference type="Pfam" id="PF01494">
    <property type="entry name" value="FAD_binding_3"/>
    <property type="match status" value="1"/>
</dbReference>
<evidence type="ECO:0000256" key="2">
    <source>
        <dbReference type="ARBA" id="ARBA00007992"/>
    </source>
</evidence>
<evidence type="ECO:0000313" key="8">
    <source>
        <dbReference type="Proteomes" id="UP000078559"/>
    </source>
</evidence>
<dbReference type="OrthoDB" id="2431938at2759"/>
<proteinExistence type="inferred from homology"/>
<name>A0A194VZ26_CYTMA</name>
<dbReference type="InterPro" id="IPR050562">
    <property type="entry name" value="FAD_mOase_fung"/>
</dbReference>
<dbReference type="Proteomes" id="UP000078559">
    <property type="component" value="Chromosome 5"/>
</dbReference>
<sequence length="447" mass="50076">MPSFKVIVVGGGPVGLTAAHALSKAGIDFVVLERRPEVFEEVGASLVIFPHNLRVLSQFGLLPKLREIGHEVLRWADYTRRGMFSESWHMYSLKANHGSFSLMLHRAELIKALFEGLRDEDQARIHTNKKLASIENTSDGVVVTCEDGSKYEGSIVLGADGVHSPTRRFLRDHYLKVTPEAEVDDEVPFSVEYKTMWCSLPRRHEYAPGDHCITHGNLASLQLLNSSKRAWLFIYEKLDEPAKERVSYGEADMEAFAAKHGDMVVGDRLKLKDIVSTRHSGGMANLEEGILKHWSSGRIVLAGDACHKYTPNAGLGLNNGIQDIVALVNELHRCLESVGQGVSPGQDELAAAFKRYEEPRKELAREDLDMSAHLTRLCAWPNTGYWLFDQYVMGNIPGLNEIYLKYTVSPKLSRGLCLDFVETEEPFQGRVPWVHPMRKGATEPVRL</sequence>
<dbReference type="Gene3D" id="3.50.50.60">
    <property type="entry name" value="FAD/NAD(P)-binding domain"/>
    <property type="match status" value="1"/>
</dbReference>
<evidence type="ECO:0000256" key="3">
    <source>
        <dbReference type="ARBA" id="ARBA00022630"/>
    </source>
</evidence>
<accession>A0A194VZ26</accession>
<protein>
    <submittedName>
        <fullName evidence="7">2-heptyl-3-hydroxy-4(1H)-quinolone synthase</fullName>
    </submittedName>
</protein>
<organism evidence="7 8">
    <name type="scientific">Cytospora mali</name>
    <name type="common">Apple Valsa canker fungus</name>
    <name type="synonym">Valsa mali</name>
    <dbReference type="NCBI Taxonomy" id="578113"/>
    <lineage>
        <taxon>Eukaryota</taxon>
        <taxon>Fungi</taxon>
        <taxon>Dikarya</taxon>
        <taxon>Ascomycota</taxon>
        <taxon>Pezizomycotina</taxon>
        <taxon>Sordariomycetes</taxon>
        <taxon>Sordariomycetidae</taxon>
        <taxon>Diaporthales</taxon>
        <taxon>Cytosporaceae</taxon>
        <taxon>Cytospora</taxon>
    </lineage>
</organism>
<evidence type="ECO:0000313" key="7">
    <source>
        <dbReference type="EMBL" id="KUI69272.1"/>
    </source>
</evidence>
<dbReference type="InterPro" id="IPR002938">
    <property type="entry name" value="FAD-bd"/>
</dbReference>
<evidence type="ECO:0000259" key="6">
    <source>
        <dbReference type="Pfam" id="PF01494"/>
    </source>
</evidence>
<evidence type="ECO:0000256" key="1">
    <source>
        <dbReference type="ARBA" id="ARBA00001974"/>
    </source>
</evidence>
<dbReference type="AlphaFoldDB" id="A0A194VZ26"/>
<dbReference type="InterPro" id="IPR036188">
    <property type="entry name" value="FAD/NAD-bd_sf"/>
</dbReference>
<dbReference type="GO" id="GO:0071949">
    <property type="term" value="F:FAD binding"/>
    <property type="evidence" value="ECO:0007669"/>
    <property type="project" value="InterPro"/>
</dbReference>
<comment type="similarity">
    <text evidence="2">Belongs to the paxM FAD-dependent monooxygenase family.</text>
</comment>
<dbReference type="PANTHER" id="PTHR47356">
    <property type="entry name" value="FAD-DEPENDENT MONOOXYGENASE ASQG-RELATED"/>
    <property type="match status" value="1"/>
</dbReference>
<dbReference type="EMBL" id="CM003102">
    <property type="protein sequence ID" value="KUI69272.1"/>
    <property type="molecule type" value="Genomic_DNA"/>
</dbReference>
<gene>
    <name evidence="7" type="ORF">VM1G_05073</name>
</gene>
<dbReference type="SMR" id="A0A194VZ26"/>
<keyword evidence="4" id="KW-0274">FAD</keyword>
<evidence type="ECO:0000256" key="4">
    <source>
        <dbReference type="ARBA" id="ARBA00022827"/>
    </source>
</evidence>
<evidence type="ECO:0000256" key="5">
    <source>
        <dbReference type="ARBA" id="ARBA00023002"/>
    </source>
</evidence>
<keyword evidence="5" id="KW-0560">Oxidoreductase</keyword>
<keyword evidence="3" id="KW-0285">Flavoprotein</keyword>
<feature type="domain" description="FAD-binding" evidence="6">
    <location>
        <begin position="5"/>
        <end position="336"/>
    </location>
</feature>
<dbReference type="SUPFAM" id="SSF51905">
    <property type="entry name" value="FAD/NAD(P)-binding domain"/>
    <property type="match status" value="1"/>
</dbReference>
<comment type="cofactor">
    <cofactor evidence="1">
        <name>FAD</name>
        <dbReference type="ChEBI" id="CHEBI:57692"/>
    </cofactor>
</comment>
<dbReference type="PRINTS" id="PR00420">
    <property type="entry name" value="RNGMNOXGNASE"/>
</dbReference>
<keyword evidence="8" id="KW-1185">Reference proteome</keyword>
<reference evidence="7" key="1">
    <citation type="submission" date="2014-12" db="EMBL/GenBank/DDBJ databases">
        <title>Genome Sequence of Valsa Canker Pathogens Uncovers a Specific Adaption of Colonization on Woody Bark.</title>
        <authorList>
            <person name="Yin Z."/>
            <person name="Liu H."/>
            <person name="Gao X."/>
            <person name="Li Z."/>
            <person name="Song N."/>
            <person name="Ke X."/>
            <person name="Dai Q."/>
            <person name="Wu Y."/>
            <person name="Sun Y."/>
            <person name="Xu J.-R."/>
            <person name="Kang Z.K."/>
            <person name="Wang L."/>
            <person name="Huang L."/>
        </authorList>
    </citation>
    <scope>NUCLEOTIDE SEQUENCE [LARGE SCALE GENOMIC DNA]</scope>
    <source>
        <strain evidence="7">03-8</strain>
    </source>
</reference>
<dbReference type="GO" id="GO:0004497">
    <property type="term" value="F:monooxygenase activity"/>
    <property type="evidence" value="ECO:0007669"/>
    <property type="project" value="InterPro"/>
</dbReference>
<dbReference type="PANTHER" id="PTHR47356:SF2">
    <property type="entry name" value="FAD-BINDING DOMAIN-CONTAINING PROTEIN-RELATED"/>
    <property type="match status" value="1"/>
</dbReference>